<keyword evidence="1" id="KW-0472">Membrane</keyword>
<dbReference type="EMBL" id="CAJNOT010002024">
    <property type="protein sequence ID" value="CAF1275829.1"/>
    <property type="molecule type" value="Genomic_DNA"/>
</dbReference>
<accession>A0A815BN42</accession>
<evidence type="ECO:0000313" key="3">
    <source>
        <dbReference type="Proteomes" id="UP000663864"/>
    </source>
</evidence>
<keyword evidence="1" id="KW-1133">Transmembrane helix</keyword>
<evidence type="ECO:0000256" key="1">
    <source>
        <dbReference type="SAM" id="Phobius"/>
    </source>
</evidence>
<evidence type="ECO:0000313" key="2">
    <source>
        <dbReference type="EMBL" id="CAF1275829.1"/>
    </source>
</evidence>
<dbReference type="Proteomes" id="UP000663864">
    <property type="component" value="Unassembled WGS sequence"/>
</dbReference>
<organism evidence="2 3">
    <name type="scientific">Rotaria sordida</name>
    <dbReference type="NCBI Taxonomy" id="392033"/>
    <lineage>
        <taxon>Eukaryota</taxon>
        <taxon>Metazoa</taxon>
        <taxon>Spiralia</taxon>
        <taxon>Gnathifera</taxon>
        <taxon>Rotifera</taxon>
        <taxon>Eurotatoria</taxon>
        <taxon>Bdelloidea</taxon>
        <taxon>Philodinida</taxon>
        <taxon>Philodinidae</taxon>
        <taxon>Rotaria</taxon>
    </lineage>
</organism>
<reference evidence="2" key="1">
    <citation type="submission" date="2021-02" db="EMBL/GenBank/DDBJ databases">
        <authorList>
            <person name="Nowell W R."/>
        </authorList>
    </citation>
    <scope>NUCLEOTIDE SEQUENCE</scope>
</reference>
<proteinExistence type="predicted"/>
<feature type="transmembrane region" description="Helical" evidence="1">
    <location>
        <begin position="76"/>
        <end position="101"/>
    </location>
</feature>
<name>A0A815BN42_9BILA</name>
<gene>
    <name evidence="2" type="ORF">ZHD862_LOCUS26663</name>
</gene>
<dbReference type="AlphaFoldDB" id="A0A815BN42"/>
<protein>
    <submittedName>
        <fullName evidence="2">Uncharacterized protein</fullName>
    </submittedName>
</protein>
<comment type="caution">
    <text evidence="2">The sequence shown here is derived from an EMBL/GenBank/DDBJ whole genome shotgun (WGS) entry which is preliminary data.</text>
</comment>
<sequence>MAIIVGNSKTQYAMNIQGDDTDIKINIGDTAIKASTDTAAQEVINKVGKTAGKIIESGGDVITAPALWLKDMQKNWLTYMILATIIFVSIVFLYCTVSYYISRKKNHWASTNLVELAKVISNKGAALQPSLALSASNVTSVAANSMTVGSLKWKIEMLINTASHFCRIVGLAF</sequence>
<keyword evidence="1" id="KW-0812">Transmembrane</keyword>